<protein>
    <submittedName>
        <fullName evidence="4">Aste57867_2941 protein</fullName>
    </submittedName>
</protein>
<dbReference type="InterPro" id="IPR035898">
    <property type="entry name" value="TAZ_dom_sf"/>
</dbReference>
<reference evidence="3" key="2">
    <citation type="submission" date="2019-06" db="EMBL/GenBank/DDBJ databases">
        <title>Genomics analysis of Aphanomyces spp. identifies a new class of oomycete effector associated with host adaptation.</title>
        <authorList>
            <person name="Gaulin E."/>
        </authorList>
    </citation>
    <scope>NUCLEOTIDE SEQUENCE</scope>
    <source>
        <strain evidence="3">CBS 578.67</strain>
    </source>
</reference>
<dbReference type="PROSITE" id="PS50035">
    <property type="entry name" value="PLD"/>
    <property type="match status" value="1"/>
</dbReference>
<feature type="compositionally biased region" description="Acidic residues" evidence="1">
    <location>
        <begin position="99"/>
        <end position="109"/>
    </location>
</feature>
<dbReference type="EMBL" id="VJMH01000437">
    <property type="protein sequence ID" value="KAF0716253.1"/>
    <property type="molecule type" value="Genomic_DNA"/>
</dbReference>
<reference evidence="4 5" key="1">
    <citation type="submission" date="2019-03" db="EMBL/GenBank/DDBJ databases">
        <authorList>
            <person name="Gaulin E."/>
            <person name="Dumas B."/>
        </authorList>
    </citation>
    <scope>NUCLEOTIDE SEQUENCE [LARGE SCALE GENOMIC DNA]</scope>
    <source>
        <strain evidence="4">CBS 568.67</strain>
    </source>
</reference>
<organism evidence="4 5">
    <name type="scientific">Aphanomyces stellatus</name>
    <dbReference type="NCBI Taxonomy" id="120398"/>
    <lineage>
        <taxon>Eukaryota</taxon>
        <taxon>Sar</taxon>
        <taxon>Stramenopiles</taxon>
        <taxon>Oomycota</taxon>
        <taxon>Saprolegniomycetes</taxon>
        <taxon>Saprolegniales</taxon>
        <taxon>Verrucalvaceae</taxon>
        <taxon>Aphanomyces</taxon>
    </lineage>
</organism>
<feature type="compositionally biased region" description="Basic and acidic residues" evidence="1">
    <location>
        <begin position="110"/>
        <end position="120"/>
    </location>
</feature>
<dbReference type="GO" id="GO:0003824">
    <property type="term" value="F:catalytic activity"/>
    <property type="evidence" value="ECO:0007669"/>
    <property type="project" value="InterPro"/>
</dbReference>
<evidence type="ECO:0000313" key="4">
    <source>
        <dbReference type="EMBL" id="VFT80124.1"/>
    </source>
</evidence>
<proteinExistence type="predicted"/>
<evidence type="ECO:0000313" key="5">
    <source>
        <dbReference type="Proteomes" id="UP000332933"/>
    </source>
</evidence>
<gene>
    <name evidence="4" type="primary">Aste57867_2941</name>
    <name evidence="3" type="ORF">As57867_002933</name>
    <name evidence="4" type="ORF">ASTE57867_2941</name>
</gene>
<evidence type="ECO:0000259" key="2">
    <source>
        <dbReference type="PROSITE" id="PS50035"/>
    </source>
</evidence>
<accession>A0A485KCY3</accession>
<sequence>MVNDRVDMCVWCRLDEWAVECYSCCKPARIETMKLCQGCSQHWHAHGASAKHVLTNRHALSPTTTAELEDHVQEKLKMLQEALDVPQDTLDEKSSANGDDGDAIDALDNADDKPMTKMEEPAPSPRIKSSPAHSPTAAAGEDDMFNNDLPGVIVIDDDDDPEWANSDDEYPMGTRPPPLDSTTRAQLMALFCVLDAAQCTSLSGDNGCKYGSCRELSVHAEHSGECPNNDALCREKLPVVLHCEGCPRARTCPICLRVKQRKLHHKILVIDNELATQFSKHEGGNDINAATARQMTQHKSMLVLRKQSFEVEFKCVRERIIRLELPYFAYPPLGIHAHALHKPLRWKRQTDAISTYIWTQKREMAKWATYIKFGWNIVDAESCKDLNLCNLECATWKQFIHAHADHPEQCPPRISKAIDAHQQHCRNCTYAQCLYCNMMRMSVYESKVSLARTHLEATEAKILKIAMGGGDRDLPLLRVLEIRKKRLQHYLDDSIQKKTWFMTVLPLWSQPHTPALPLPARRHYGA</sequence>
<dbReference type="Proteomes" id="UP000332933">
    <property type="component" value="Unassembled WGS sequence"/>
</dbReference>
<feature type="region of interest" description="Disordered" evidence="1">
    <location>
        <begin position="89"/>
        <end position="178"/>
    </location>
</feature>
<dbReference type="InterPro" id="IPR001736">
    <property type="entry name" value="PLipase_D/transphosphatidylase"/>
</dbReference>
<dbReference type="SUPFAM" id="SSF57933">
    <property type="entry name" value="TAZ domain"/>
    <property type="match status" value="1"/>
</dbReference>
<feature type="compositionally biased region" description="Acidic residues" evidence="1">
    <location>
        <begin position="155"/>
        <end position="170"/>
    </location>
</feature>
<dbReference type="AlphaFoldDB" id="A0A485KCY3"/>
<name>A0A485KCY3_9STRA</name>
<evidence type="ECO:0000256" key="1">
    <source>
        <dbReference type="SAM" id="MobiDB-lite"/>
    </source>
</evidence>
<evidence type="ECO:0000313" key="3">
    <source>
        <dbReference type="EMBL" id="KAF0716253.1"/>
    </source>
</evidence>
<feature type="domain" description="PLD phosphodiesterase" evidence="2">
    <location>
        <begin position="259"/>
        <end position="291"/>
    </location>
</feature>
<keyword evidence="5" id="KW-1185">Reference proteome</keyword>
<dbReference type="EMBL" id="CAADRA010000437">
    <property type="protein sequence ID" value="VFT80124.1"/>
    <property type="molecule type" value="Genomic_DNA"/>
</dbReference>